<reference evidence="1 2" key="1">
    <citation type="journal article" date="2016" name="Genome Announc.">
        <title>Draft Genome Sequence of the Thermotolerant Cyanobacterium Desertifilum sp. IPPAS B-1220.</title>
        <authorList>
            <person name="Mironov K.S."/>
            <person name="Sinetova M.A."/>
            <person name="Bolatkhan K."/>
            <person name="Zayadan B.K."/>
            <person name="Ustinova V.V."/>
            <person name="Kupriyanova E.V."/>
            <person name="Skrypnik A.N."/>
            <person name="Gogoleva N.E."/>
            <person name="Gogolev Y.V."/>
            <person name="Los D.A."/>
        </authorList>
    </citation>
    <scope>NUCLEOTIDE SEQUENCE [LARGE SCALE GENOMIC DNA]</scope>
    <source>
        <strain evidence="1 2">IPPAS B-1220</strain>
    </source>
</reference>
<sequence>MKTIDRFLQELYDLDIQLWVEDSRLRCNVPEEVLTEALSAEIRDRKAEIMAVLQQTRPVSAPILPAARPENLPLSFAQQRLWFLDQLEPNSPVYNMSAAIRMQGNCMLKH</sequence>
<keyword evidence="2" id="KW-1185">Reference proteome</keyword>
<proteinExistence type="predicted"/>
<evidence type="ECO:0000313" key="2">
    <source>
        <dbReference type="Proteomes" id="UP000095472"/>
    </source>
</evidence>
<dbReference type="Proteomes" id="UP000095472">
    <property type="component" value="Chromosome"/>
</dbReference>
<dbReference type="EMBL" id="CP182909">
    <property type="protein sequence ID" value="XPM65036.1"/>
    <property type="molecule type" value="Genomic_DNA"/>
</dbReference>
<protein>
    <submittedName>
        <fullName evidence="1">Uncharacterized protein</fullName>
    </submittedName>
</protein>
<name>A0ACD5GXF5_9CYAN</name>
<gene>
    <name evidence="1" type="ORF">BH720_004030</name>
</gene>
<organism evidence="1 2">
    <name type="scientific">Desertifilum tharense IPPAS B-1220</name>
    <dbReference type="NCBI Taxonomy" id="1781255"/>
    <lineage>
        <taxon>Bacteria</taxon>
        <taxon>Bacillati</taxon>
        <taxon>Cyanobacteriota</taxon>
        <taxon>Cyanophyceae</taxon>
        <taxon>Desertifilales</taxon>
        <taxon>Desertifilaceae</taxon>
        <taxon>Desertifilum</taxon>
    </lineage>
</organism>
<accession>A0ACD5GXF5</accession>
<evidence type="ECO:0000313" key="1">
    <source>
        <dbReference type="EMBL" id="XPM65036.1"/>
    </source>
</evidence>